<accession>A0AAW1R7L6</accession>
<organism evidence="5 6">
    <name type="scientific">[Myrmecia] bisecta</name>
    <dbReference type="NCBI Taxonomy" id="41462"/>
    <lineage>
        <taxon>Eukaryota</taxon>
        <taxon>Viridiplantae</taxon>
        <taxon>Chlorophyta</taxon>
        <taxon>core chlorophytes</taxon>
        <taxon>Trebouxiophyceae</taxon>
        <taxon>Trebouxiales</taxon>
        <taxon>Trebouxiaceae</taxon>
        <taxon>Myrmecia</taxon>
    </lineage>
</organism>
<dbReference type="SUPFAM" id="SSF117281">
    <property type="entry name" value="Kelch motif"/>
    <property type="match status" value="1"/>
</dbReference>
<proteinExistence type="predicted"/>
<keyword evidence="6" id="KW-1185">Reference proteome</keyword>
<dbReference type="Proteomes" id="UP001489004">
    <property type="component" value="Unassembled WGS sequence"/>
</dbReference>
<keyword evidence="1" id="KW-0880">Kelch repeat</keyword>
<keyword evidence="2" id="KW-0677">Repeat</keyword>
<name>A0AAW1R7L6_9CHLO</name>
<dbReference type="PANTHER" id="PTHR46093">
    <property type="entry name" value="ACYL-COA-BINDING DOMAIN-CONTAINING PROTEIN 5"/>
    <property type="match status" value="1"/>
</dbReference>
<dbReference type="Pfam" id="PF24681">
    <property type="entry name" value="Kelch_KLHDC2_KLHL20_DRC7"/>
    <property type="match status" value="1"/>
</dbReference>
<feature type="coiled-coil region" evidence="3">
    <location>
        <begin position="1029"/>
        <end position="1063"/>
    </location>
</feature>
<feature type="coiled-coil region" evidence="3">
    <location>
        <begin position="75"/>
        <end position="102"/>
    </location>
</feature>
<evidence type="ECO:0000256" key="3">
    <source>
        <dbReference type="SAM" id="Coils"/>
    </source>
</evidence>
<evidence type="ECO:0000256" key="2">
    <source>
        <dbReference type="ARBA" id="ARBA00022737"/>
    </source>
</evidence>
<reference evidence="5 6" key="1">
    <citation type="journal article" date="2024" name="Nat. Commun.">
        <title>Phylogenomics reveals the evolutionary origins of lichenization in chlorophyte algae.</title>
        <authorList>
            <person name="Puginier C."/>
            <person name="Libourel C."/>
            <person name="Otte J."/>
            <person name="Skaloud P."/>
            <person name="Haon M."/>
            <person name="Grisel S."/>
            <person name="Petersen M."/>
            <person name="Berrin J.G."/>
            <person name="Delaux P.M."/>
            <person name="Dal Grande F."/>
            <person name="Keller J."/>
        </authorList>
    </citation>
    <scope>NUCLEOTIDE SEQUENCE [LARGE SCALE GENOMIC DNA]</scope>
    <source>
        <strain evidence="5 6">SAG 2043</strain>
    </source>
</reference>
<feature type="coiled-coil region" evidence="3">
    <location>
        <begin position="773"/>
        <end position="856"/>
    </location>
</feature>
<dbReference type="AlphaFoldDB" id="A0AAW1R7L6"/>
<dbReference type="EMBL" id="JALJOR010000001">
    <property type="protein sequence ID" value="KAK9829631.1"/>
    <property type="molecule type" value="Genomic_DNA"/>
</dbReference>
<feature type="compositionally biased region" description="Gly residues" evidence="4">
    <location>
        <begin position="986"/>
        <end position="997"/>
    </location>
</feature>
<evidence type="ECO:0000313" key="5">
    <source>
        <dbReference type="EMBL" id="KAK9829631.1"/>
    </source>
</evidence>
<comment type="caution">
    <text evidence="5">The sequence shown here is derived from an EMBL/GenBank/DDBJ whole genome shotgun (WGS) entry which is preliminary data.</text>
</comment>
<protein>
    <submittedName>
        <fullName evidence="5">Uncharacterized protein</fullName>
    </submittedName>
</protein>
<feature type="region of interest" description="Disordered" evidence="4">
    <location>
        <begin position="963"/>
        <end position="997"/>
    </location>
</feature>
<evidence type="ECO:0000313" key="6">
    <source>
        <dbReference type="Proteomes" id="UP001489004"/>
    </source>
</evidence>
<dbReference type="PANTHER" id="PTHR46093:SF18">
    <property type="entry name" value="FIBRONECTIN TYPE-III DOMAIN-CONTAINING PROTEIN"/>
    <property type="match status" value="1"/>
</dbReference>
<sequence length="1108" mass="122923">MDGGEQAAVQALRQRLQALSRPAEEVAVPPREGVGPAGARVSAAQPVKYYAGNLLQPKQAAHAPAGHDLESCRWERNKNLALLQLEAELKALRLECEERRTQPAAGHCQLEEHARHAYRLERAVALLRGSALRRLAAAVRLRSQGGAFIAWRDYTWCLRCRAIRIQQWEQRRLQLTFLHWRARVMLDRAAAKRQTTARRFRLGMLLLSWQAVANVQVALTRKQDVLCRRTKLRKLALALAAWRGISVQSQWREGRVKQALQCRQRHVFLACWRGWVNSSLQRQARQAACLAKMQRTRCRAVLMGWVQRAVAAQMRARRMQSLADRRNQHIVQACLRSWCHLAAAAVHLRMRIALRQVAWKQRTARLLLKAWQRAAHYLARLHVSAGRALQAHRGRLQAWAGWARRQAHTRHLLCARTSRRRAACQQACFNHWLHLSLAQRARRAGERWQAAQQAAGVAHQAQAASEVQLRSWTERASAAERHAGRLQQDALQAVPVAGGRLLSPDLRWREVTTSSGTLLPRARHSAICLAWQPDEDVGLGGAVAVFGGVAEERWLADVHVRAALATTPCLFMVALVLRAVYMFGGYRSSAGCLCELWAFRLDLQEWTQPVYTGVPPAARRGHVAVLVDSYLYVAAGFNGEQHYEDLHRLHLDTWHWEQVATCGPPPSARRSAAAHLLDGRFWVLHGGYNGRGHLADTHVLDMRTHTWAALEVAGGCVPFPRALHTLTPLAGRLLVVGGQGPAGAVASLAILENPAACEGVRLHHRWCSQQAELAQMQAQVAEKTARASLAQQAQQIAQQEAAQCRQCQEAAEQARRRAVLDLRTMHAKLDRERGRLAGAEAEAASLRGALACAERRAARARQGGLEAGQAAAQYRDAECAARMRAEHLERLLAQAQAKMAEAIAENVQQASMITDLQCQLSSVHAPGTSCHALSAEEATAQAHTLAVLESQVQAALQSAARNEQRAQDLEAQIQPQASRPQEACGEGTGGMGSGGAGGASEEVAALMADLRGKSLQLVSQQLWEALQRVIRADGQAAELRSRRDQLQARVEELLAENAVLQSRAGRAQYLRDEALSHARQVEHTMELEVHRLSEKQACRWTSFMCFPK</sequence>
<evidence type="ECO:0000256" key="1">
    <source>
        <dbReference type="ARBA" id="ARBA00022441"/>
    </source>
</evidence>
<dbReference type="InterPro" id="IPR015915">
    <property type="entry name" value="Kelch-typ_b-propeller"/>
</dbReference>
<dbReference type="Gene3D" id="2.120.10.80">
    <property type="entry name" value="Kelch-type beta propeller"/>
    <property type="match status" value="1"/>
</dbReference>
<gene>
    <name evidence="5" type="ORF">WJX72_006982</name>
</gene>
<evidence type="ECO:0000256" key="4">
    <source>
        <dbReference type="SAM" id="MobiDB-lite"/>
    </source>
</evidence>
<keyword evidence="3" id="KW-0175">Coiled coil</keyword>